<reference evidence="9" key="2">
    <citation type="journal article" date="2021" name="PeerJ">
        <title>Extensive microbial diversity within the chicken gut microbiome revealed by metagenomics and culture.</title>
        <authorList>
            <person name="Gilroy R."/>
            <person name="Ravi A."/>
            <person name="Getino M."/>
            <person name="Pursley I."/>
            <person name="Horton D.L."/>
            <person name="Alikhan N.F."/>
            <person name="Baker D."/>
            <person name="Gharbi K."/>
            <person name="Hall N."/>
            <person name="Watson M."/>
            <person name="Adriaenssens E.M."/>
            <person name="Foster-Nyarko E."/>
            <person name="Jarju S."/>
            <person name="Secka A."/>
            <person name="Antonio M."/>
            <person name="Oren A."/>
            <person name="Chaudhuri R.R."/>
            <person name="La Ragione R."/>
            <person name="Hildebrand F."/>
            <person name="Pallen M.J."/>
        </authorList>
    </citation>
    <scope>NUCLEOTIDE SEQUENCE</scope>
    <source>
        <strain evidence="9">6919</strain>
    </source>
</reference>
<dbReference type="GO" id="GO:0022857">
    <property type="term" value="F:transmembrane transporter activity"/>
    <property type="evidence" value="ECO:0007669"/>
    <property type="project" value="InterPro"/>
</dbReference>
<evidence type="ECO:0000313" key="10">
    <source>
        <dbReference type="Proteomes" id="UP000823598"/>
    </source>
</evidence>
<proteinExistence type="inferred from homology"/>
<evidence type="ECO:0000256" key="7">
    <source>
        <dbReference type="RuleBase" id="RU003879"/>
    </source>
</evidence>
<evidence type="ECO:0000256" key="3">
    <source>
        <dbReference type="ARBA" id="ARBA00022475"/>
    </source>
</evidence>
<evidence type="ECO:0000256" key="1">
    <source>
        <dbReference type="ARBA" id="ARBA00004162"/>
    </source>
</evidence>
<keyword evidence="6 8" id="KW-0472">Membrane</keyword>
<reference evidence="9" key="1">
    <citation type="submission" date="2020-10" db="EMBL/GenBank/DDBJ databases">
        <authorList>
            <person name="Gilroy R."/>
        </authorList>
    </citation>
    <scope>NUCLEOTIDE SEQUENCE</scope>
    <source>
        <strain evidence="9">6919</strain>
    </source>
</reference>
<dbReference type="Pfam" id="PF02472">
    <property type="entry name" value="ExbD"/>
    <property type="match status" value="1"/>
</dbReference>
<dbReference type="GO" id="GO:0005886">
    <property type="term" value="C:plasma membrane"/>
    <property type="evidence" value="ECO:0007669"/>
    <property type="project" value="UniProtKB-SubCell"/>
</dbReference>
<organism evidence="9 10">
    <name type="scientific">Candidatus Limisoma faecipullorum</name>
    <dbReference type="NCBI Taxonomy" id="2840854"/>
    <lineage>
        <taxon>Bacteria</taxon>
        <taxon>Pseudomonadati</taxon>
        <taxon>Bacteroidota</taxon>
        <taxon>Bacteroidia</taxon>
        <taxon>Bacteroidales</taxon>
        <taxon>Candidatus Limisoma</taxon>
    </lineage>
</organism>
<keyword evidence="3" id="KW-1003">Cell membrane</keyword>
<dbReference type="InterPro" id="IPR003400">
    <property type="entry name" value="ExbD"/>
</dbReference>
<dbReference type="PANTHER" id="PTHR30558:SF7">
    <property type="entry name" value="TOL-PAL SYSTEM PROTEIN TOLR"/>
    <property type="match status" value="1"/>
</dbReference>
<dbReference type="Proteomes" id="UP000823598">
    <property type="component" value="Unassembled WGS sequence"/>
</dbReference>
<keyword evidence="4 7" id="KW-0812">Transmembrane</keyword>
<comment type="subcellular location">
    <subcellularLocation>
        <location evidence="1">Cell membrane</location>
        <topology evidence="1">Single-pass membrane protein</topology>
    </subcellularLocation>
    <subcellularLocation>
        <location evidence="7">Cell membrane</location>
        <topology evidence="7">Single-pass type II membrane protein</topology>
    </subcellularLocation>
</comment>
<dbReference type="PANTHER" id="PTHR30558">
    <property type="entry name" value="EXBD MEMBRANE COMPONENT OF PMF-DRIVEN MACROMOLECULE IMPORT SYSTEM"/>
    <property type="match status" value="1"/>
</dbReference>
<keyword evidence="7" id="KW-0653">Protein transport</keyword>
<sequence>MALKRQNELLATYSMASMTDVIFLLLIFFMVTSTLVFPTALEVNLPQSSEQTAIKPGTRVYIDKDQKLYASFGETEPQPLAEDQLLTFLQLTQKQDSAQFIALYADEAVPYGKIVEVLDLTARHNLKMVLATKPASVNDQMLREEAIRQSLEPEQAEMQTK</sequence>
<evidence type="ECO:0000256" key="6">
    <source>
        <dbReference type="ARBA" id="ARBA00023136"/>
    </source>
</evidence>
<dbReference type="GO" id="GO:0015031">
    <property type="term" value="P:protein transport"/>
    <property type="evidence" value="ECO:0007669"/>
    <property type="project" value="UniProtKB-KW"/>
</dbReference>
<comment type="similarity">
    <text evidence="2 7">Belongs to the ExbD/TolR family.</text>
</comment>
<protein>
    <submittedName>
        <fullName evidence="9">Biopolymer transporter ExbD</fullName>
    </submittedName>
</protein>
<evidence type="ECO:0000256" key="2">
    <source>
        <dbReference type="ARBA" id="ARBA00005811"/>
    </source>
</evidence>
<dbReference type="AlphaFoldDB" id="A0A9D9NJW4"/>
<accession>A0A9D9NJW4</accession>
<evidence type="ECO:0000256" key="4">
    <source>
        <dbReference type="ARBA" id="ARBA00022692"/>
    </source>
</evidence>
<keyword evidence="7" id="KW-0813">Transport</keyword>
<name>A0A9D9NJW4_9BACT</name>
<keyword evidence="5 8" id="KW-1133">Transmembrane helix</keyword>
<comment type="caution">
    <text evidence="9">The sequence shown here is derived from an EMBL/GenBank/DDBJ whole genome shotgun (WGS) entry which is preliminary data.</text>
</comment>
<feature type="transmembrane region" description="Helical" evidence="8">
    <location>
        <begin position="21"/>
        <end position="41"/>
    </location>
</feature>
<evidence type="ECO:0000256" key="5">
    <source>
        <dbReference type="ARBA" id="ARBA00022989"/>
    </source>
</evidence>
<gene>
    <name evidence="9" type="ORF">IAB88_03670</name>
</gene>
<dbReference type="EMBL" id="JADIMC010000043">
    <property type="protein sequence ID" value="MBO8476072.1"/>
    <property type="molecule type" value="Genomic_DNA"/>
</dbReference>
<evidence type="ECO:0000256" key="8">
    <source>
        <dbReference type="SAM" id="Phobius"/>
    </source>
</evidence>
<dbReference type="Gene3D" id="3.30.420.270">
    <property type="match status" value="1"/>
</dbReference>
<evidence type="ECO:0000313" key="9">
    <source>
        <dbReference type="EMBL" id="MBO8476072.1"/>
    </source>
</evidence>